<comment type="caution">
    <text evidence="2">The sequence shown here is derived from an EMBL/GenBank/DDBJ whole genome shotgun (WGS) entry which is preliminary data.</text>
</comment>
<evidence type="ECO:0000313" key="2">
    <source>
        <dbReference type="EMBL" id="OYO13277.1"/>
    </source>
</evidence>
<dbReference type="EMBL" id="NMVO01000013">
    <property type="protein sequence ID" value="OYO13277.1"/>
    <property type="molecule type" value="Genomic_DNA"/>
</dbReference>
<keyword evidence="1" id="KW-0812">Transmembrane</keyword>
<proteinExistence type="predicted"/>
<feature type="transmembrane region" description="Helical" evidence="1">
    <location>
        <begin position="33"/>
        <end position="52"/>
    </location>
</feature>
<name>A0A255GBI1_9ACTN</name>
<organism evidence="2 3">
    <name type="scientific">Enemella evansiae</name>
    <dbReference type="NCBI Taxonomy" id="2016499"/>
    <lineage>
        <taxon>Bacteria</taxon>
        <taxon>Bacillati</taxon>
        <taxon>Actinomycetota</taxon>
        <taxon>Actinomycetes</taxon>
        <taxon>Propionibacteriales</taxon>
        <taxon>Propionibacteriaceae</taxon>
        <taxon>Enemella</taxon>
    </lineage>
</organism>
<evidence type="ECO:0000313" key="3">
    <source>
        <dbReference type="Proteomes" id="UP000215896"/>
    </source>
</evidence>
<dbReference type="AlphaFoldDB" id="A0A255GBI1"/>
<evidence type="ECO:0000256" key="1">
    <source>
        <dbReference type="SAM" id="Phobius"/>
    </source>
</evidence>
<gene>
    <name evidence="2" type="ORF">CGZ94_09770</name>
</gene>
<keyword evidence="1" id="KW-1133">Transmembrane helix</keyword>
<keyword evidence="1" id="KW-0472">Membrane</keyword>
<protein>
    <submittedName>
        <fullName evidence="2">Uncharacterized protein</fullName>
    </submittedName>
</protein>
<sequence>MSSIRWSFAALGCFVIALLAVLAANVPPGRNAPTLCFIIAGVAALIGVFFRIRALKDLRQAYRERGQRG</sequence>
<dbReference type="Proteomes" id="UP000215896">
    <property type="component" value="Unassembled WGS sequence"/>
</dbReference>
<reference evidence="2 3" key="1">
    <citation type="submission" date="2017-07" db="EMBL/GenBank/DDBJ databases">
        <title>Draft whole genome sequences of clinical Proprionibacteriaceae strains.</title>
        <authorList>
            <person name="Bernier A.-M."/>
            <person name="Bernard K."/>
            <person name="Domingo M.-C."/>
        </authorList>
    </citation>
    <scope>NUCLEOTIDE SEQUENCE [LARGE SCALE GENOMIC DNA]</scope>
    <source>
        <strain evidence="2 3">NML 030167</strain>
    </source>
</reference>
<accession>A0A255GBI1</accession>
<dbReference type="RefSeq" id="WP_094404067.1">
    <property type="nucleotide sequence ID" value="NZ_NMVL01000029.1"/>
</dbReference>
<keyword evidence="3" id="KW-1185">Reference proteome</keyword>